<organism evidence="1 2">
    <name type="scientific">Rodentolepis nana</name>
    <name type="common">Dwarf tapeworm</name>
    <name type="synonym">Hymenolepis nana</name>
    <dbReference type="NCBI Taxonomy" id="102285"/>
    <lineage>
        <taxon>Eukaryota</taxon>
        <taxon>Metazoa</taxon>
        <taxon>Spiralia</taxon>
        <taxon>Lophotrochozoa</taxon>
        <taxon>Platyhelminthes</taxon>
        <taxon>Cestoda</taxon>
        <taxon>Eucestoda</taxon>
        <taxon>Cyclophyllidea</taxon>
        <taxon>Hymenolepididae</taxon>
        <taxon>Rodentolepis</taxon>
    </lineage>
</organism>
<reference evidence="1 2" key="1">
    <citation type="submission" date="2018-11" db="EMBL/GenBank/DDBJ databases">
        <authorList>
            <consortium name="Pathogen Informatics"/>
        </authorList>
    </citation>
    <scope>NUCLEOTIDE SEQUENCE [LARGE SCALE GENOMIC DNA]</scope>
</reference>
<proteinExistence type="predicted"/>
<dbReference type="AlphaFoldDB" id="A0A3P7VHH0"/>
<protein>
    <submittedName>
        <fullName evidence="1">Uncharacterized protein</fullName>
    </submittedName>
</protein>
<dbReference type="EMBL" id="UZAE01012405">
    <property type="protein sequence ID" value="VDO04998.1"/>
    <property type="molecule type" value="Genomic_DNA"/>
</dbReference>
<evidence type="ECO:0000313" key="2">
    <source>
        <dbReference type="Proteomes" id="UP000278807"/>
    </source>
</evidence>
<keyword evidence="2" id="KW-1185">Reference proteome</keyword>
<name>A0A3P7VHH0_RODNA</name>
<accession>A0A3P7VHH0</accession>
<dbReference type="OrthoDB" id="1708588at2759"/>
<evidence type="ECO:0000313" key="1">
    <source>
        <dbReference type="EMBL" id="VDO04998.1"/>
    </source>
</evidence>
<dbReference type="Proteomes" id="UP000278807">
    <property type="component" value="Unassembled WGS sequence"/>
</dbReference>
<sequence length="69" mass="7965">MEDRELVCLLLEDYLPKVYIEGVDYLGNLPEDAKQRVLALAPPEKIPLLTEKEEEQMDEDVPVRYSSSK</sequence>
<gene>
    <name evidence="1" type="ORF">HNAJ_LOCUS8845</name>
</gene>